<organism evidence="2 3">
    <name type="scientific">Candidatus Chloroploca mongolica</name>
    <dbReference type="NCBI Taxonomy" id="2528176"/>
    <lineage>
        <taxon>Bacteria</taxon>
        <taxon>Bacillati</taxon>
        <taxon>Chloroflexota</taxon>
        <taxon>Chloroflexia</taxon>
        <taxon>Chloroflexales</taxon>
        <taxon>Chloroflexineae</taxon>
        <taxon>Oscillochloridaceae</taxon>
        <taxon>Candidatus Chloroploca</taxon>
    </lineage>
</organism>
<evidence type="ECO:0000313" key="3">
    <source>
        <dbReference type="Proteomes" id="UP001193081"/>
    </source>
</evidence>
<gene>
    <name evidence="2" type="ORF">EYB53_014525</name>
</gene>
<dbReference type="EMBL" id="SIJK02000026">
    <property type="protein sequence ID" value="MBP1466927.1"/>
    <property type="molecule type" value="Genomic_DNA"/>
</dbReference>
<comment type="caution">
    <text evidence="2">The sequence shown here is derived from an EMBL/GenBank/DDBJ whole genome shotgun (WGS) entry which is preliminary data.</text>
</comment>
<feature type="domain" description="Putative restriction endonuclease" evidence="1">
    <location>
        <begin position="19"/>
        <end position="178"/>
    </location>
</feature>
<dbReference type="InterPro" id="IPR011335">
    <property type="entry name" value="Restrct_endonuc-II-like"/>
</dbReference>
<dbReference type="Proteomes" id="UP001193081">
    <property type="component" value="Unassembled WGS sequence"/>
</dbReference>
<dbReference type="RefSeq" id="WP_135479160.1">
    <property type="nucleotide sequence ID" value="NZ_SIJK02000026.1"/>
</dbReference>
<sequence length="185" mass="20777">MTITVTRHHFTVDDYTLMRQAGILTEDDRVELLDGEIYVMSPIGPLHVGIVNKLNRLLTGAVGKNGIISIQNPIRLSDSSEPQPDIAILSPRDDFYSSALATPDDVFLIIEIADSSLEYDRNEKLPRYARAAISEVWIIDVQKRVVEQYTQPLQDEYTQLHKVLLGNSITATTLPVVQINTLDLF</sequence>
<keyword evidence="2" id="KW-0540">Nuclease</keyword>
<accession>A0ABS4DBV7</accession>
<keyword evidence="3" id="KW-1185">Reference proteome</keyword>
<protein>
    <submittedName>
        <fullName evidence="2">Uma2 family endonuclease</fullName>
    </submittedName>
</protein>
<dbReference type="Gene3D" id="3.90.1570.10">
    <property type="entry name" value="tt1808, chain A"/>
    <property type="match status" value="1"/>
</dbReference>
<keyword evidence="2" id="KW-0255">Endonuclease</keyword>
<reference evidence="2 3" key="1">
    <citation type="submission" date="2021-03" db="EMBL/GenBank/DDBJ databases">
        <authorList>
            <person name="Grouzdev D.S."/>
        </authorList>
    </citation>
    <scope>NUCLEOTIDE SEQUENCE [LARGE SCALE GENOMIC DNA]</scope>
    <source>
        <strain evidence="2 3">M50-1</strain>
    </source>
</reference>
<proteinExistence type="predicted"/>
<dbReference type="InterPro" id="IPR012296">
    <property type="entry name" value="Nuclease_put_TT1808"/>
</dbReference>
<name>A0ABS4DBV7_9CHLR</name>
<dbReference type="InterPro" id="IPR008538">
    <property type="entry name" value="Uma2"/>
</dbReference>
<dbReference type="GO" id="GO:0004519">
    <property type="term" value="F:endonuclease activity"/>
    <property type="evidence" value="ECO:0007669"/>
    <property type="project" value="UniProtKB-KW"/>
</dbReference>
<dbReference type="CDD" id="cd06260">
    <property type="entry name" value="DUF820-like"/>
    <property type="match status" value="1"/>
</dbReference>
<evidence type="ECO:0000313" key="2">
    <source>
        <dbReference type="EMBL" id="MBP1466927.1"/>
    </source>
</evidence>
<evidence type="ECO:0000259" key="1">
    <source>
        <dbReference type="Pfam" id="PF05685"/>
    </source>
</evidence>
<dbReference type="PANTHER" id="PTHR35400">
    <property type="entry name" value="SLR1083 PROTEIN"/>
    <property type="match status" value="1"/>
</dbReference>
<keyword evidence="2" id="KW-0378">Hydrolase</keyword>
<dbReference type="Pfam" id="PF05685">
    <property type="entry name" value="Uma2"/>
    <property type="match status" value="1"/>
</dbReference>
<dbReference type="PANTHER" id="PTHR35400:SF1">
    <property type="entry name" value="SLR1083 PROTEIN"/>
    <property type="match status" value="1"/>
</dbReference>
<dbReference type="SUPFAM" id="SSF52980">
    <property type="entry name" value="Restriction endonuclease-like"/>
    <property type="match status" value="1"/>
</dbReference>